<dbReference type="Pfam" id="PF13784">
    <property type="entry name" value="Fic_N"/>
    <property type="match status" value="1"/>
</dbReference>
<accession>A0ABT7BZB0</accession>
<dbReference type="PROSITE" id="PS51459">
    <property type="entry name" value="FIDO"/>
    <property type="match status" value="1"/>
</dbReference>
<proteinExistence type="predicted"/>
<dbReference type="EMBL" id="JAQOSQ010000016">
    <property type="protein sequence ID" value="MDJ1184544.1"/>
    <property type="molecule type" value="Genomic_DNA"/>
</dbReference>
<organism evidence="2 3">
    <name type="scientific">Roseofilum casamattae BLCC-M143</name>
    <dbReference type="NCBI Taxonomy" id="3022442"/>
    <lineage>
        <taxon>Bacteria</taxon>
        <taxon>Bacillati</taxon>
        <taxon>Cyanobacteriota</taxon>
        <taxon>Cyanophyceae</taxon>
        <taxon>Desertifilales</taxon>
        <taxon>Desertifilaceae</taxon>
        <taxon>Roseofilum</taxon>
        <taxon>Roseofilum casamattae</taxon>
    </lineage>
</organism>
<evidence type="ECO:0000313" key="3">
    <source>
        <dbReference type="Proteomes" id="UP001232992"/>
    </source>
</evidence>
<dbReference type="Proteomes" id="UP001232992">
    <property type="component" value="Unassembled WGS sequence"/>
</dbReference>
<dbReference type="RefSeq" id="WP_283759199.1">
    <property type="nucleotide sequence ID" value="NZ_JAQOSQ010000016.1"/>
</dbReference>
<dbReference type="InterPro" id="IPR026287">
    <property type="entry name" value="SoFic-like"/>
</dbReference>
<dbReference type="SUPFAM" id="SSF140931">
    <property type="entry name" value="Fic-like"/>
    <property type="match status" value="1"/>
</dbReference>
<dbReference type="InterPro" id="IPR036597">
    <property type="entry name" value="Fido-like_dom_sf"/>
</dbReference>
<dbReference type="Gene3D" id="1.10.3290.10">
    <property type="entry name" value="Fido-like domain"/>
    <property type="match status" value="1"/>
</dbReference>
<feature type="domain" description="Fido" evidence="1">
    <location>
        <begin position="116"/>
        <end position="266"/>
    </location>
</feature>
<dbReference type="InterPro" id="IPR003812">
    <property type="entry name" value="Fido"/>
</dbReference>
<dbReference type="InterPro" id="IPR025758">
    <property type="entry name" value="Fic/DOC_N"/>
</dbReference>
<comment type="caution">
    <text evidence="2">The sequence shown here is derived from an EMBL/GenBank/DDBJ whole genome shotgun (WGS) entry which is preliminary data.</text>
</comment>
<dbReference type="PANTHER" id="PTHR13504">
    <property type="entry name" value="FIDO DOMAIN-CONTAINING PROTEIN DDB_G0283145"/>
    <property type="match status" value="1"/>
</dbReference>
<reference evidence="2 3" key="1">
    <citation type="submission" date="2023-01" db="EMBL/GenBank/DDBJ databases">
        <title>Novel diversity within Roseofilum (Cyanobacteria; Desertifilaceae) from marine benthic mats with descriptions of four novel species.</title>
        <authorList>
            <person name="Wang Y."/>
            <person name="Berthold D.E."/>
            <person name="Hu J."/>
            <person name="Lefler F.W."/>
            <person name="Laughinghouse H.D. IV."/>
        </authorList>
    </citation>
    <scope>NUCLEOTIDE SEQUENCE [LARGE SCALE GENOMIC DNA]</scope>
    <source>
        <strain evidence="2 3">BLCC-M143</strain>
    </source>
</reference>
<dbReference type="PANTHER" id="PTHR13504:SF38">
    <property type="entry name" value="FIDO DOMAIN-CONTAINING PROTEIN"/>
    <property type="match status" value="1"/>
</dbReference>
<protein>
    <submittedName>
        <fullName evidence="2">Fic/DOC family N-terminal domain-containing protein</fullName>
    </submittedName>
</protein>
<keyword evidence="3" id="KW-1185">Reference proteome</keyword>
<dbReference type="Pfam" id="PF02661">
    <property type="entry name" value="Fic"/>
    <property type="match status" value="1"/>
</dbReference>
<sequence length="373" mass="42530">MNHPVRYHYGRFPTNHIEWSELIPFIGPAHAALAGYNAMLAAIPNATVLLTPLTTQEAVLSSRIEGTQATMGEVLEYEAKGGLDRLSTQQTDDINEVLNYRKAMMSAVELLNDLPLCQRVIKQAHTVLLERVRGHGRSPGEYRHIQNWIGPPGCSIDNARYIPISVDYLQKGLDKWEHFIHDDYPDKLVQLALIHAEFEALHPFLDGNGRLGRMCIPLFLYETGLIQSPMFYISAFFEANRDEYYERLLSISRNDDWTSWCAFFLRAVAEQAEENQTKARAMLNLYNELKSKVIDLTHSQYAIHVLDFIFARPIFKSSDFTNCKEVPTSTAKRILLLLRDNDILVTLRESSGRNPAIYAFSRLINIAEGRSIL</sequence>
<dbReference type="PIRSF" id="PIRSF038925">
    <property type="entry name" value="AMP-prot_trans"/>
    <property type="match status" value="1"/>
</dbReference>
<name>A0ABT7BZB0_9CYAN</name>
<evidence type="ECO:0000313" key="2">
    <source>
        <dbReference type="EMBL" id="MDJ1184544.1"/>
    </source>
</evidence>
<dbReference type="InterPro" id="IPR040198">
    <property type="entry name" value="Fido_containing"/>
</dbReference>
<gene>
    <name evidence="2" type="ORF">PMH09_15260</name>
</gene>
<evidence type="ECO:0000259" key="1">
    <source>
        <dbReference type="PROSITE" id="PS51459"/>
    </source>
</evidence>